<dbReference type="OMA" id="PNVWILD"/>
<dbReference type="Gene3D" id="3.80.10.10">
    <property type="entry name" value="Ribonuclease Inhibitor"/>
    <property type="match status" value="1"/>
</dbReference>
<keyword evidence="2" id="KW-1185">Reference proteome</keyword>
<reference evidence="2" key="2">
    <citation type="submission" date="2010-04" db="EMBL/GenBank/DDBJ databases">
        <authorList>
            <person name="Buell R."/>
            <person name="Hamilton J."/>
            <person name="Hostetler J."/>
        </authorList>
    </citation>
    <scope>NUCLEOTIDE SEQUENCE [LARGE SCALE GENOMIC DNA]</scope>
    <source>
        <strain evidence="2">DAOM:BR144</strain>
    </source>
</reference>
<dbReference type="InterPro" id="IPR001611">
    <property type="entry name" value="Leu-rich_rpt"/>
</dbReference>
<dbReference type="InterPro" id="IPR032675">
    <property type="entry name" value="LRR_dom_sf"/>
</dbReference>
<reference evidence="2" key="1">
    <citation type="journal article" date="2010" name="Genome Biol.">
        <title>Genome sequence of the necrotrophic plant pathogen Pythium ultimum reveals original pathogenicity mechanisms and effector repertoire.</title>
        <authorList>
            <person name="Levesque C.A."/>
            <person name="Brouwer H."/>
            <person name="Cano L."/>
            <person name="Hamilton J.P."/>
            <person name="Holt C."/>
            <person name="Huitema E."/>
            <person name="Raffaele S."/>
            <person name="Robideau G.P."/>
            <person name="Thines M."/>
            <person name="Win J."/>
            <person name="Zerillo M.M."/>
            <person name="Beakes G.W."/>
            <person name="Boore J.L."/>
            <person name="Busam D."/>
            <person name="Dumas B."/>
            <person name="Ferriera S."/>
            <person name="Fuerstenberg S.I."/>
            <person name="Gachon C.M."/>
            <person name="Gaulin E."/>
            <person name="Govers F."/>
            <person name="Grenville-Briggs L."/>
            <person name="Horner N."/>
            <person name="Hostetler J."/>
            <person name="Jiang R.H."/>
            <person name="Johnson J."/>
            <person name="Krajaejun T."/>
            <person name="Lin H."/>
            <person name="Meijer H.J."/>
            <person name="Moore B."/>
            <person name="Morris P."/>
            <person name="Phuntmart V."/>
            <person name="Puiu D."/>
            <person name="Shetty J."/>
            <person name="Stajich J.E."/>
            <person name="Tripathy S."/>
            <person name="Wawra S."/>
            <person name="van West P."/>
            <person name="Whitty B.R."/>
            <person name="Coutinho P.M."/>
            <person name="Henrissat B."/>
            <person name="Martin F."/>
            <person name="Thomas P.D."/>
            <person name="Tyler B.M."/>
            <person name="De Vries R.P."/>
            <person name="Kamoun S."/>
            <person name="Yandell M."/>
            <person name="Tisserat N."/>
            <person name="Buell C.R."/>
        </authorList>
    </citation>
    <scope>NUCLEOTIDE SEQUENCE</scope>
    <source>
        <strain evidence="2">DAOM:BR144</strain>
    </source>
</reference>
<sequence length="382" mass="43050">MRAPEPALIRARAKAPLRDLQVLHLSNAGLECIANLEQCRHALRSLYAGENRLRDLDGLLVLRRLWRIDLSDNSLCSVNGKSPLHPLASLPALGFLCVERNQLCFEDLVCLRDMNIMEIRLQGNPTLHQDRSVLVEYHMKVAALLPNVWILDGHYISVREREHAIDEANEFVVYFLEKAKRSNDSVNAGKFGSTTDLWGGLSIASGGADEARIAVRNENVPRLVEHIHTQRTRNPDSEDRYRLQIIIALHNEESAVHNAHCKFAPSKFSRNARIMPRIPLRELFALPRRTRTEVATTLAAHLEYPMPKALLLEALTIQVLDYGELLTNAVEDLVSMPPYALSALLCLLRHHAMEEGETLQQELKLGISSCTPDSHSENTLWA</sequence>
<dbReference type="EMBL" id="ADOS01001529">
    <property type="status" value="NOT_ANNOTATED_CDS"/>
    <property type="molecule type" value="Genomic_DNA"/>
</dbReference>
<dbReference type="EnsemblProtists" id="PYU1_T014167">
    <property type="protein sequence ID" value="PYU1_T014167"/>
    <property type="gene ID" value="PYU1_G014137"/>
</dbReference>
<dbReference type="InterPro" id="IPR042655">
    <property type="entry name" value="LRC72"/>
</dbReference>
<evidence type="ECO:0000313" key="1">
    <source>
        <dbReference type="EnsemblProtists" id="PYU1_T014167"/>
    </source>
</evidence>
<evidence type="ECO:0008006" key="3">
    <source>
        <dbReference type="Google" id="ProtNLM"/>
    </source>
</evidence>
<dbReference type="PANTHER" id="PTHR46759:SF2">
    <property type="match status" value="1"/>
</dbReference>
<protein>
    <recommendedName>
        <fullName evidence="3">U2A'/phosphoprotein 32 family A C-terminal domain-containing protein</fullName>
    </recommendedName>
</protein>
<evidence type="ECO:0000313" key="2">
    <source>
        <dbReference type="Proteomes" id="UP000019132"/>
    </source>
</evidence>
<accession>K3XAB8</accession>
<dbReference type="VEuPathDB" id="FungiDB:PYU1_G014137"/>
<dbReference type="Proteomes" id="UP000019132">
    <property type="component" value="Unassembled WGS sequence"/>
</dbReference>
<dbReference type="AlphaFoldDB" id="K3XAB8"/>
<name>K3XAB8_GLOUD</name>
<organism evidence="1 2">
    <name type="scientific">Globisporangium ultimum (strain ATCC 200006 / CBS 805.95 / DAOM BR144)</name>
    <name type="common">Pythium ultimum</name>
    <dbReference type="NCBI Taxonomy" id="431595"/>
    <lineage>
        <taxon>Eukaryota</taxon>
        <taxon>Sar</taxon>
        <taxon>Stramenopiles</taxon>
        <taxon>Oomycota</taxon>
        <taxon>Peronosporomycetes</taxon>
        <taxon>Pythiales</taxon>
        <taxon>Pythiaceae</taxon>
        <taxon>Globisporangium</taxon>
    </lineage>
</organism>
<dbReference type="PANTHER" id="PTHR46759">
    <property type="entry name" value="LEUCINE-RICH REPEAT-CONTAINING PROTEIN 72"/>
    <property type="match status" value="1"/>
</dbReference>
<dbReference type="HOGENOM" id="CLU_048985_0_0_1"/>
<dbReference type="eggNOG" id="ENOG502S1JB">
    <property type="taxonomic scope" value="Eukaryota"/>
</dbReference>
<dbReference type="STRING" id="431595.K3XAB8"/>
<dbReference type="PROSITE" id="PS51450">
    <property type="entry name" value="LRR"/>
    <property type="match status" value="1"/>
</dbReference>
<proteinExistence type="predicted"/>
<dbReference type="SUPFAM" id="SSF52058">
    <property type="entry name" value="L domain-like"/>
    <property type="match status" value="1"/>
</dbReference>
<dbReference type="InParanoid" id="K3XAB8"/>
<reference evidence="1" key="3">
    <citation type="submission" date="2015-02" db="UniProtKB">
        <authorList>
            <consortium name="EnsemblProtists"/>
        </authorList>
    </citation>
    <scope>IDENTIFICATION</scope>
    <source>
        <strain evidence="1">DAOM BR144</strain>
    </source>
</reference>